<keyword evidence="2" id="KW-1185">Reference proteome</keyword>
<organism evidence="1 2">
    <name type="scientific">Aquimarina aggregata</name>
    <dbReference type="NCBI Taxonomy" id="1642818"/>
    <lineage>
        <taxon>Bacteria</taxon>
        <taxon>Pseudomonadati</taxon>
        <taxon>Bacteroidota</taxon>
        <taxon>Flavobacteriia</taxon>
        <taxon>Flavobacteriales</taxon>
        <taxon>Flavobacteriaceae</taxon>
        <taxon>Aquimarina</taxon>
    </lineage>
</organism>
<name>A0A162Z373_9FLAO</name>
<protein>
    <recommendedName>
        <fullName evidence="3">TonB-dependent receptor plug domain-containing protein</fullName>
    </recommendedName>
</protein>
<comment type="caution">
    <text evidence="1">The sequence shown here is derived from an EMBL/GenBank/DDBJ whole genome shotgun (WGS) entry which is preliminary data.</text>
</comment>
<dbReference type="Gene3D" id="2.60.40.1930">
    <property type="match status" value="1"/>
</dbReference>
<accession>A0A162Z373</accession>
<evidence type="ECO:0008006" key="3">
    <source>
        <dbReference type="Google" id="ProtNLM"/>
    </source>
</evidence>
<proteinExistence type="predicted"/>
<dbReference type="AlphaFoldDB" id="A0A162Z373"/>
<dbReference type="EMBL" id="LQRT01000024">
    <property type="protein sequence ID" value="KZS39527.1"/>
    <property type="molecule type" value="Genomic_DNA"/>
</dbReference>
<sequence length="823" mass="94786">MQIKISIFDTVKLNPRVIIITHKFLRLKNYHQMRLFLLLCTTLVLSNFSFSQKKVKLLPEDANAKYFEIPRESLYAHLNKSTYVLGENIWFKGYAYDRKNRLPSLRTKNFNVALFDKDGKELHSSLHLGENGKTSGTIKIDSTWSSGNYYLRISTNWMNNFIEDDSYTQKIKIINQKIAKEDITQEITYDFQLLPEGGHIVSGTDNTVGFKLINNRGYGVSFDEAYIVDQQNTKIISFKSNAFGMGKFTIQPDPEKKYEAIVKLKNGKEVRTTFPSIAPKGIAMSINNLFDDSIVIELNTNPNTSKDIEQKEYYLLIRQNGESRKVAVSFLPNQYKKPIHIGRKELFEGINSITLFEEEVPVLERLLFNSIQTINTNEVLITSTGTEKDSLSFTIAVDKKKEIQYDMSISVLPEYTKAYEHDDNIISALMLKNHLKGFVENPKYYFTNVDREKSYDLDLLLITQGWSKYSWHNIYANQPKVHYNFNHGITVKGKLQNTRSQDINKIYLFPTKYNASKIIDLDSTRNSFVITDFYPEKNETIKLSAMKSNGRFAKTGVYLQVQPNRFKKPLSLDTFNTQVDHRITNFDPIEIVGSLYSTNVEELEKVILKGSNKKEEFHDAFISDNVKRNSRKITKQDTQNFPNILDYIVANGYRVRYGDGVFSPLIEIVGVNTVYIDDVRISNQDLLFNLRTEDIDRILIDRRGWITGLSGNGTFFIYTRKTPLEGYTSGSKVKATVSEHKIKEGFEPKKEFYNPEYSSFSDPLFVNYGTIHWQPEITFNKKGKGTFKIPDTSIENIKFFIEGMGSDGSFISKIHTIRNVNAN</sequence>
<evidence type="ECO:0000313" key="1">
    <source>
        <dbReference type="EMBL" id="KZS39527.1"/>
    </source>
</evidence>
<dbReference type="Proteomes" id="UP000076715">
    <property type="component" value="Unassembled WGS sequence"/>
</dbReference>
<evidence type="ECO:0000313" key="2">
    <source>
        <dbReference type="Proteomes" id="UP000076715"/>
    </source>
</evidence>
<dbReference type="STRING" id="1642818.AWE51_07680"/>
<gene>
    <name evidence="1" type="ORF">AWE51_07680</name>
</gene>
<reference evidence="1 2" key="1">
    <citation type="submission" date="2016-01" db="EMBL/GenBank/DDBJ databases">
        <title>The draft genome sequence of Aquimarina sp. RZW4-3-2.</title>
        <authorList>
            <person name="Wang Y."/>
        </authorList>
    </citation>
    <scope>NUCLEOTIDE SEQUENCE [LARGE SCALE GENOMIC DNA]</scope>
    <source>
        <strain evidence="1 2">RZW4-3-2</strain>
    </source>
</reference>